<evidence type="ECO:0000313" key="5">
    <source>
        <dbReference type="Proteomes" id="UP000002724"/>
    </source>
</evidence>
<evidence type="ECO:0000256" key="2">
    <source>
        <dbReference type="ARBA" id="ARBA00023235"/>
    </source>
</evidence>
<dbReference type="EC" id="5.4.99.5" evidence="1"/>
<dbReference type="Proteomes" id="UP000002724">
    <property type="component" value="Chromosome"/>
</dbReference>
<reference evidence="4 5" key="1">
    <citation type="submission" date="2008-06" db="EMBL/GenBank/DDBJ databases">
        <title>Complete sequence of Pelodictyon phaeoclathratiforme BU-1.</title>
        <authorList>
            <consortium name="US DOE Joint Genome Institute"/>
            <person name="Lucas S."/>
            <person name="Copeland A."/>
            <person name="Lapidus A."/>
            <person name="Glavina del Rio T."/>
            <person name="Dalin E."/>
            <person name="Tice H."/>
            <person name="Bruce D."/>
            <person name="Goodwin L."/>
            <person name="Pitluck S."/>
            <person name="Schmutz J."/>
            <person name="Larimer F."/>
            <person name="Land M."/>
            <person name="Hauser L."/>
            <person name="Kyrpides N."/>
            <person name="Mikhailova N."/>
            <person name="Liu Z."/>
            <person name="Li T."/>
            <person name="Zhao F."/>
            <person name="Overmann J."/>
            <person name="Bryant D.A."/>
            <person name="Richardson P."/>
        </authorList>
    </citation>
    <scope>NUCLEOTIDE SEQUENCE [LARGE SCALE GENOMIC DNA]</scope>
    <source>
        <strain evidence="5">DSM 5477 / BU-1</strain>
    </source>
</reference>
<keyword evidence="2" id="KW-0413">Isomerase</keyword>
<dbReference type="InterPro" id="IPR002701">
    <property type="entry name" value="CM_II_prokaryot"/>
</dbReference>
<dbReference type="PANTHER" id="PTHR38041">
    <property type="entry name" value="CHORISMATE MUTASE"/>
    <property type="match status" value="1"/>
</dbReference>
<evidence type="ECO:0000256" key="1">
    <source>
        <dbReference type="ARBA" id="ARBA00012404"/>
    </source>
</evidence>
<accession>B4SHF4</accession>
<dbReference type="Pfam" id="PF01817">
    <property type="entry name" value="CM_2"/>
    <property type="match status" value="1"/>
</dbReference>
<evidence type="ECO:0000313" key="4">
    <source>
        <dbReference type="EMBL" id="ACF45047.1"/>
    </source>
</evidence>
<proteinExistence type="predicted"/>
<dbReference type="STRING" id="324925.Ppha_2904"/>
<protein>
    <recommendedName>
        <fullName evidence="1">chorismate mutase</fullName>
        <ecNumber evidence="1">5.4.99.5</ecNumber>
    </recommendedName>
</protein>
<dbReference type="AlphaFoldDB" id="B4SHF4"/>
<sequence length="109" mass="12752">MMSDSTVNNTLHWQELDEWRKKIDTLDQQLSSLLCERLDCAQNISSLKSRIGEQVLQPEREKEVLNNVLNHADSPLKAHTLEKIYRCIIEETRLFQHEWKNSQPGIHAS</sequence>
<keyword evidence="5" id="KW-1185">Reference proteome</keyword>
<dbReference type="InterPro" id="IPR036263">
    <property type="entry name" value="Chorismate_II_sf"/>
</dbReference>
<dbReference type="PANTHER" id="PTHR38041:SF1">
    <property type="entry name" value="CHORISMATE MUTASE"/>
    <property type="match status" value="1"/>
</dbReference>
<dbReference type="PROSITE" id="PS51168">
    <property type="entry name" value="CHORISMATE_MUT_2"/>
    <property type="match status" value="1"/>
</dbReference>
<dbReference type="GO" id="GO:0004106">
    <property type="term" value="F:chorismate mutase activity"/>
    <property type="evidence" value="ECO:0007669"/>
    <property type="project" value="UniProtKB-EC"/>
</dbReference>
<dbReference type="HOGENOM" id="CLU_131518_3_1_10"/>
<dbReference type="KEGG" id="pph:Ppha_2904"/>
<feature type="domain" description="Chorismate mutase" evidence="3">
    <location>
        <begin position="10"/>
        <end position="100"/>
    </location>
</feature>
<name>B4SHF4_PELPB</name>
<dbReference type="eggNOG" id="COG1605">
    <property type="taxonomic scope" value="Bacteria"/>
</dbReference>
<dbReference type="GO" id="GO:0046417">
    <property type="term" value="P:chorismate metabolic process"/>
    <property type="evidence" value="ECO:0007669"/>
    <property type="project" value="InterPro"/>
</dbReference>
<dbReference type="GO" id="GO:0009697">
    <property type="term" value="P:salicylic acid biosynthetic process"/>
    <property type="evidence" value="ECO:0007669"/>
    <property type="project" value="TreeGrafter"/>
</dbReference>
<dbReference type="Gene3D" id="1.20.59.10">
    <property type="entry name" value="Chorismate mutase"/>
    <property type="match status" value="1"/>
</dbReference>
<dbReference type="InterPro" id="IPR051331">
    <property type="entry name" value="Chorismate_mutase-related"/>
</dbReference>
<evidence type="ECO:0000259" key="3">
    <source>
        <dbReference type="PROSITE" id="PS51168"/>
    </source>
</evidence>
<gene>
    <name evidence="4" type="ordered locus">Ppha_2904</name>
</gene>
<dbReference type="SMART" id="SM00830">
    <property type="entry name" value="CM_2"/>
    <property type="match status" value="1"/>
</dbReference>
<dbReference type="InterPro" id="IPR036979">
    <property type="entry name" value="CM_dom_sf"/>
</dbReference>
<dbReference type="EMBL" id="CP001110">
    <property type="protein sequence ID" value="ACF45047.1"/>
    <property type="molecule type" value="Genomic_DNA"/>
</dbReference>
<dbReference type="SUPFAM" id="SSF48600">
    <property type="entry name" value="Chorismate mutase II"/>
    <property type="match status" value="1"/>
</dbReference>
<organism evidence="4 5">
    <name type="scientific">Pelodictyon phaeoclathratiforme (strain DSM 5477 / BU-1)</name>
    <dbReference type="NCBI Taxonomy" id="324925"/>
    <lineage>
        <taxon>Bacteria</taxon>
        <taxon>Pseudomonadati</taxon>
        <taxon>Chlorobiota</taxon>
        <taxon>Chlorobiia</taxon>
        <taxon>Chlorobiales</taxon>
        <taxon>Chlorobiaceae</taxon>
        <taxon>Chlorobium/Pelodictyon group</taxon>
        <taxon>Pelodictyon</taxon>
    </lineage>
</organism>